<feature type="transmembrane region" description="Helical" evidence="1">
    <location>
        <begin position="208"/>
        <end position="233"/>
    </location>
</feature>
<keyword evidence="1" id="KW-0472">Membrane</keyword>
<keyword evidence="1" id="KW-0812">Transmembrane</keyword>
<proteinExistence type="predicted"/>
<dbReference type="Proteomes" id="UP001596368">
    <property type="component" value="Unassembled WGS sequence"/>
</dbReference>
<protein>
    <recommendedName>
        <fullName evidence="4">ABC-2 type transport system permease protein</fullName>
    </recommendedName>
</protein>
<dbReference type="AlphaFoldDB" id="A0ABD5XVL8"/>
<dbReference type="GeneID" id="81123522"/>
<keyword evidence="3" id="KW-1185">Reference proteome</keyword>
<name>A0ABD5XVL8_9EURY</name>
<accession>A0ABD5XVL8</accession>
<sequence>MDADGAARTHGGPSAAAATWAVFRFEAERRLRASVLLAVGLSAFGLLFVWIVPDIVAGGNIEEVLASLPPAIVALLGFDTAASVEGLLAGEFYTFGWVVGLAGYVGYSGATAVSAPLGDDRLETLLAAPVARGSVLAGTFLALLVPVAVVNAVVPVVLYAGSRALGAPLSAGGLAAVHALSVPFLLTWGAVGVLSGVVVRRGRTAGRVVLALVFGAWLVESVTSISTYAWVGAVSPSRQFDAAAVLVDGRLDVAGAATLAVVTVAVLLAAQAVFARRDL</sequence>
<evidence type="ECO:0000313" key="2">
    <source>
        <dbReference type="EMBL" id="MFC7137750.1"/>
    </source>
</evidence>
<evidence type="ECO:0008006" key="4">
    <source>
        <dbReference type="Google" id="ProtNLM"/>
    </source>
</evidence>
<organism evidence="2 3">
    <name type="scientific">Halobaculum litoreum</name>
    <dbReference type="NCBI Taxonomy" id="3031998"/>
    <lineage>
        <taxon>Archaea</taxon>
        <taxon>Methanobacteriati</taxon>
        <taxon>Methanobacteriota</taxon>
        <taxon>Stenosarchaea group</taxon>
        <taxon>Halobacteria</taxon>
        <taxon>Halobacteriales</taxon>
        <taxon>Haloferacaceae</taxon>
        <taxon>Halobaculum</taxon>
    </lineage>
</organism>
<feature type="transmembrane region" description="Helical" evidence="1">
    <location>
        <begin position="253"/>
        <end position="274"/>
    </location>
</feature>
<feature type="transmembrane region" description="Helical" evidence="1">
    <location>
        <begin position="92"/>
        <end position="115"/>
    </location>
</feature>
<feature type="transmembrane region" description="Helical" evidence="1">
    <location>
        <begin position="180"/>
        <end position="199"/>
    </location>
</feature>
<dbReference type="RefSeq" id="WP_284014763.1">
    <property type="nucleotide sequence ID" value="NZ_CP126157.1"/>
</dbReference>
<evidence type="ECO:0000256" key="1">
    <source>
        <dbReference type="SAM" id="Phobius"/>
    </source>
</evidence>
<comment type="caution">
    <text evidence="2">The sequence shown here is derived from an EMBL/GenBank/DDBJ whole genome shotgun (WGS) entry which is preliminary data.</text>
</comment>
<feature type="transmembrane region" description="Helical" evidence="1">
    <location>
        <begin position="33"/>
        <end position="52"/>
    </location>
</feature>
<gene>
    <name evidence="2" type="ORF">ACFQRB_17375</name>
</gene>
<keyword evidence="1" id="KW-1133">Transmembrane helix</keyword>
<reference evidence="2 3" key="1">
    <citation type="journal article" date="2019" name="Int. J. Syst. Evol. Microbiol.">
        <title>The Global Catalogue of Microorganisms (GCM) 10K type strain sequencing project: providing services to taxonomists for standard genome sequencing and annotation.</title>
        <authorList>
            <consortium name="The Broad Institute Genomics Platform"/>
            <consortium name="The Broad Institute Genome Sequencing Center for Infectious Disease"/>
            <person name="Wu L."/>
            <person name="Ma J."/>
        </authorList>
    </citation>
    <scope>NUCLEOTIDE SEQUENCE [LARGE SCALE GENOMIC DNA]</scope>
    <source>
        <strain evidence="2 3">DT92</strain>
    </source>
</reference>
<dbReference type="EMBL" id="JBHSZG010000002">
    <property type="protein sequence ID" value="MFC7137750.1"/>
    <property type="molecule type" value="Genomic_DNA"/>
</dbReference>
<feature type="transmembrane region" description="Helical" evidence="1">
    <location>
        <begin position="135"/>
        <end position="160"/>
    </location>
</feature>
<evidence type="ECO:0000313" key="3">
    <source>
        <dbReference type="Proteomes" id="UP001596368"/>
    </source>
</evidence>